<reference evidence="3" key="1">
    <citation type="submission" date="2023-07" db="EMBL/GenBank/DDBJ databases">
        <title>Whole genome shotgun sequence of Streptomyces cacaoi subsp. asoensis NBRC 13813.</title>
        <authorList>
            <person name="Komaki H."/>
            <person name="Tamura T."/>
        </authorList>
    </citation>
    <scope>NUCLEOTIDE SEQUENCE [LARGE SCALE GENOMIC DNA]</scope>
    <source>
        <strain evidence="3">NBRC 13813</strain>
    </source>
</reference>
<protein>
    <recommendedName>
        <fullName evidence="4">SWIM-type domain-containing protein</fullName>
    </recommendedName>
</protein>
<evidence type="ECO:0000256" key="1">
    <source>
        <dbReference type="SAM" id="MobiDB-lite"/>
    </source>
</evidence>
<accession>A0ABQ3S6A7</accession>
<sequence length="637" mass="65852">MSDWEKSSTARVVPPARPRKLAKVPFVELADGRLQGVVSSGSDIERVYVSSVAAGTYAFACSTNNNRPCGGARGSFCNHIRALITEAVLQYGAGRVARYLRVEPAGGTQADAAALTAAMTGTHPPRGDGKAAAAPVFSRFLRHLAYLELPAVTAPLPELHWFPPTRASAGPQSSPAAGADRPAGSDEPLDEALAAVDAFDRALEGGLLRPGPGSVTGLGALATAVAGSPLAAPVAEAAGKASAGAAGEDHFVALAAARTALLGAVHDALTADADEITGRTREEREAAPPADSPSVNLLAAARTWLSEVARAGWRGIDHELASGAAPVVSAMLPDPALRRLATLLDGFAAELAASCPGATLERIPARRWADLWSRALLLTRPGAAGRPAAATATGRLLPLGMDLHEHATAVQAQVHAVFEPADGGPPRLVRASVSVPKPDTVVEAGVWQLLRPHLSLLTAVGEGRAMHLDAMPLTDEGDLVWDDARARAGDPADALATARVVLPAATALPTQPLDRHPVRIAEPVFLEGYDSAQDGDTLTFTVAGRTFPVDTDRIPTAGPLTPEAVANSGACVALLRWDGGFRLQPLAVETTVRRKAVALHAGAWAGGTTDKAGVRAEKAATDAMTVLRERAGRLLRK</sequence>
<organism evidence="2 3">
    <name type="scientific">Streptomyces asoensis</name>
    <dbReference type="NCBI Taxonomy" id="249586"/>
    <lineage>
        <taxon>Bacteria</taxon>
        <taxon>Bacillati</taxon>
        <taxon>Actinomycetota</taxon>
        <taxon>Actinomycetes</taxon>
        <taxon>Kitasatosporales</taxon>
        <taxon>Streptomycetaceae</taxon>
        <taxon>Streptomyces</taxon>
    </lineage>
</organism>
<dbReference type="EMBL" id="BNEB01000005">
    <property type="protein sequence ID" value="GHI63663.1"/>
    <property type="molecule type" value="Genomic_DNA"/>
</dbReference>
<evidence type="ECO:0000313" key="2">
    <source>
        <dbReference type="EMBL" id="GHI63663.1"/>
    </source>
</evidence>
<dbReference type="Proteomes" id="UP000649259">
    <property type="component" value="Unassembled WGS sequence"/>
</dbReference>
<comment type="caution">
    <text evidence="2">The sequence shown here is derived from an EMBL/GenBank/DDBJ whole genome shotgun (WGS) entry which is preliminary data.</text>
</comment>
<evidence type="ECO:0000313" key="3">
    <source>
        <dbReference type="Proteomes" id="UP000649259"/>
    </source>
</evidence>
<feature type="region of interest" description="Disordered" evidence="1">
    <location>
        <begin position="163"/>
        <end position="187"/>
    </location>
</feature>
<name>A0ABQ3S6A7_9ACTN</name>
<feature type="compositionally biased region" description="Low complexity" evidence="1">
    <location>
        <begin position="167"/>
        <end position="179"/>
    </location>
</feature>
<evidence type="ECO:0008006" key="4">
    <source>
        <dbReference type="Google" id="ProtNLM"/>
    </source>
</evidence>
<keyword evidence="3" id="KW-1185">Reference proteome</keyword>
<gene>
    <name evidence="2" type="ORF">Saso_53130</name>
</gene>
<proteinExistence type="predicted"/>